<dbReference type="Proteomes" id="UP000091967">
    <property type="component" value="Unassembled WGS sequence"/>
</dbReference>
<dbReference type="AlphaFoldDB" id="A0A1B8AZ83"/>
<organism evidence="1 2">
    <name type="scientific">Fusarium poae</name>
    <dbReference type="NCBI Taxonomy" id="36050"/>
    <lineage>
        <taxon>Eukaryota</taxon>
        <taxon>Fungi</taxon>
        <taxon>Dikarya</taxon>
        <taxon>Ascomycota</taxon>
        <taxon>Pezizomycotina</taxon>
        <taxon>Sordariomycetes</taxon>
        <taxon>Hypocreomycetidae</taxon>
        <taxon>Hypocreales</taxon>
        <taxon>Nectriaceae</taxon>
        <taxon>Fusarium</taxon>
    </lineage>
</organism>
<dbReference type="EMBL" id="LYXU01000002">
    <property type="protein sequence ID" value="OBS25782.1"/>
    <property type="molecule type" value="Genomic_DNA"/>
</dbReference>
<evidence type="ECO:0000313" key="2">
    <source>
        <dbReference type="Proteomes" id="UP000091967"/>
    </source>
</evidence>
<gene>
    <name evidence="1" type="ORF">FPOA_06316</name>
</gene>
<evidence type="ECO:0000313" key="1">
    <source>
        <dbReference type="EMBL" id="OBS25782.1"/>
    </source>
</evidence>
<name>A0A1B8AZ83_FUSPO</name>
<sequence>MADTVFLRGDSARSLPMKHVHHWQRIAMDIRNNDYNPANISWSKDSLFCASIAVTVDHLKSIVSQDIDDLKSLLKDCLLLPRGSDTGQGTPRLPPLDEVMDIPSQKVRGFSFLGAEANLPRVSAGKDYWP</sequence>
<accession>A0A1B8AZ83</accession>
<comment type="caution">
    <text evidence="1">The sequence shown here is derived from an EMBL/GenBank/DDBJ whole genome shotgun (WGS) entry which is preliminary data.</text>
</comment>
<reference evidence="1 2" key="1">
    <citation type="submission" date="2016-06" db="EMBL/GenBank/DDBJ databases">
        <title>Living apart together: crosstalk between the core and supernumerary genomes in a fungal plant pathogen.</title>
        <authorList>
            <person name="Vanheule A."/>
            <person name="Audenaert K."/>
            <person name="Warris S."/>
            <person name="Van De Geest H."/>
            <person name="Schijlen E."/>
            <person name="Hofte M."/>
            <person name="De Saeger S."/>
            <person name="Haesaert G."/>
            <person name="Waalwijk C."/>
            <person name="Van Der Lee T."/>
        </authorList>
    </citation>
    <scope>NUCLEOTIDE SEQUENCE [LARGE SCALE GENOMIC DNA]</scope>
    <source>
        <strain evidence="1 2">2516</strain>
    </source>
</reference>
<proteinExistence type="predicted"/>
<keyword evidence="2" id="KW-1185">Reference proteome</keyword>
<protein>
    <submittedName>
        <fullName evidence="1">Uncharacterized protein</fullName>
    </submittedName>
</protein>